<name>A0A840TIY0_9BACT</name>
<sequence length="433" mass="49629">MHHPVFKNASLNWLLVWSSLVLTAVGTSPIAWAQGPATTETAATDAAWCWFSDPRAVYHQGTLYFGYINSRGDVLISARTTASGQTTTCVLHEQLQIDDHNVPSILILPDGHLLAFYTEHNGKFFLRKSKKPGDISAWDDERVLPFGNRVSYSHPVLLEKENNRIYLFWRGSDWRPSFSYSNDGGSTWADERPLIDSRGLSNAHRPYLKVTSNHQDRIDFIFTDGHPSREETNSVYHAYYQKGTFHQTNGERIGTWEELPLQHGNINKVYDATTTGQRAWIWDVALDAKNRPVVVYNRFPSETDHRYHYARWNGRKWVDEELAQAGGWMPITPASGQTREPHYSGGLVLNPADVRQVYLSRPVEGTFEIERWEKKKKKAWHRVALTSGSTKNNVRPYVVAHAPANQVHVLWMSGDYHHYTRFDTDLKIQSRNP</sequence>
<dbReference type="InterPro" id="IPR036278">
    <property type="entry name" value="Sialidase_sf"/>
</dbReference>
<keyword evidence="3" id="KW-1185">Reference proteome</keyword>
<gene>
    <name evidence="2" type="ORF">HNQ92_002289</name>
</gene>
<keyword evidence="1" id="KW-0732">Signal</keyword>
<dbReference type="RefSeq" id="WP_184174105.1">
    <property type="nucleotide sequence ID" value="NZ_JACHGF010000003.1"/>
</dbReference>
<dbReference type="SUPFAM" id="SSF50939">
    <property type="entry name" value="Sialidases"/>
    <property type="match status" value="1"/>
</dbReference>
<dbReference type="Pfam" id="PF15892">
    <property type="entry name" value="BNR_4"/>
    <property type="match status" value="1"/>
</dbReference>
<dbReference type="CDD" id="cd15482">
    <property type="entry name" value="Sialidase_non-viral"/>
    <property type="match status" value="1"/>
</dbReference>
<accession>A0A840TIY0</accession>
<evidence type="ECO:0008006" key="4">
    <source>
        <dbReference type="Google" id="ProtNLM"/>
    </source>
</evidence>
<dbReference type="EMBL" id="JACHGF010000003">
    <property type="protein sequence ID" value="MBB5284146.1"/>
    <property type="molecule type" value="Genomic_DNA"/>
</dbReference>
<dbReference type="Gene3D" id="2.120.10.10">
    <property type="match status" value="1"/>
</dbReference>
<feature type="signal peptide" evidence="1">
    <location>
        <begin position="1"/>
        <end position="33"/>
    </location>
</feature>
<evidence type="ECO:0000313" key="2">
    <source>
        <dbReference type="EMBL" id="MBB5284146.1"/>
    </source>
</evidence>
<dbReference type="Proteomes" id="UP000557307">
    <property type="component" value="Unassembled WGS sequence"/>
</dbReference>
<evidence type="ECO:0000313" key="3">
    <source>
        <dbReference type="Proteomes" id="UP000557307"/>
    </source>
</evidence>
<comment type="caution">
    <text evidence="2">The sequence shown here is derived from an EMBL/GenBank/DDBJ whole genome shotgun (WGS) entry which is preliminary data.</text>
</comment>
<protein>
    <recommendedName>
        <fullName evidence="4">BNR repeat-containing family member</fullName>
    </recommendedName>
</protein>
<organism evidence="2 3">
    <name type="scientific">Rhabdobacter roseus</name>
    <dbReference type="NCBI Taxonomy" id="1655419"/>
    <lineage>
        <taxon>Bacteria</taxon>
        <taxon>Pseudomonadati</taxon>
        <taxon>Bacteroidota</taxon>
        <taxon>Cytophagia</taxon>
        <taxon>Cytophagales</taxon>
        <taxon>Cytophagaceae</taxon>
        <taxon>Rhabdobacter</taxon>
    </lineage>
</organism>
<proteinExistence type="predicted"/>
<feature type="chain" id="PRO_5032849070" description="BNR repeat-containing family member" evidence="1">
    <location>
        <begin position="34"/>
        <end position="433"/>
    </location>
</feature>
<evidence type="ECO:0000256" key="1">
    <source>
        <dbReference type="SAM" id="SignalP"/>
    </source>
</evidence>
<reference evidence="2 3" key="1">
    <citation type="submission" date="2020-08" db="EMBL/GenBank/DDBJ databases">
        <title>Genomic Encyclopedia of Type Strains, Phase IV (KMG-IV): sequencing the most valuable type-strain genomes for metagenomic binning, comparative biology and taxonomic classification.</title>
        <authorList>
            <person name="Goeker M."/>
        </authorList>
    </citation>
    <scope>NUCLEOTIDE SEQUENCE [LARGE SCALE GENOMIC DNA]</scope>
    <source>
        <strain evidence="2 3">DSM 105074</strain>
    </source>
</reference>
<dbReference type="AlphaFoldDB" id="A0A840TIY0"/>